<evidence type="ECO:0000256" key="4">
    <source>
        <dbReference type="ARBA" id="ARBA00022741"/>
    </source>
</evidence>
<evidence type="ECO:0000256" key="8">
    <source>
        <dbReference type="ARBA" id="ARBA00049929"/>
    </source>
</evidence>
<evidence type="ECO:0000256" key="10">
    <source>
        <dbReference type="RuleBase" id="RU363036"/>
    </source>
</evidence>
<dbReference type="PANTHER" id="PTHR43766">
    <property type="entry name" value="TRYPTOPHAN--TRNA LIGASE, MITOCHONDRIAL"/>
    <property type="match status" value="1"/>
</dbReference>
<comment type="similarity">
    <text evidence="1 10">Belongs to the class-I aminoacyl-tRNA synthetase family.</text>
</comment>
<name>A0AAU7F986_9NEIS</name>
<dbReference type="AlphaFoldDB" id="A0AAU7F986"/>
<dbReference type="SUPFAM" id="SSF52374">
    <property type="entry name" value="Nucleotidylyl transferase"/>
    <property type="match status" value="1"/>
</dbReference>
<evidence type="ECO:0000256" key="5">
    <source>
        <dbReference type="ARBA" id="ARBA00022840"/>
    </source>
</evidence>
<dbReference type="GO" id="GO:0005737">
    <property type="term" value="C:cytoplasm"/>
    <property type="evidence" value="ECO:0007669"/>
    <property type="project" value="UniProtKB-UniRule"/>
</dbReference>
<dbReference type="GO" id="GO:0005524">
    <property type="term" value="F:ATP binding"/>
    <property type="evidence" value="ECO:0007669"/>
    <property type="project" value="UniProtKB-KW"/>
</dbReference>
<reference evidence="11" key="1">
    <citation type="submission" date="2024-05" db="EMBL/GenBank/DDBJ databases">
        <authorList>
            <person name="Yang L."/>
            <person name="Pan L."/>
        </authorList>
    </citation>
    <scope>NUCLEOTIDE SEQUENCE</scope>
    <source>
        <strain evidence="11">FCG-7</strain>
    </source>
</reference>
<evidence type="ECO:0000256" key="7">
    <source>
        <dbReference type="ARBA" id="ARBA00023146"/>
    </source>
</evidence>
<keyword evidence="5 10" id="KW-0067">ATP-binding</keyword>
<dbReference type="KEGG" id="cmav:ABHF33_15700"/>
<accession>A0AAU7F986</accession>
<dbReference type="GO" id="GO:0006436">
    <property type="term" value="P:tryptophanyl-tRNA aminoacylation"/>
    <property type="evidence" value="ECO:0007669"/>
    <property type="project" value="UniProtKB-UniRule"/>
</dbReference>
<comment type="catalytic activity">
    <reaction evidence="8">
        <text>tRNA(Trp) + L-tryptophan + ATP = L-tryptophyl-tRNA(Trp) + AMP + diphosphate + H(+)</text>
        <dbReference type="Rhea" id="RHEA:24080"/>
        <dbReference type="Rhea" id="RHEA-COMP:9671"/>
        <dbReference type="Rhea" id="RHEA-COMP:9705"/>
        <dbReference type="ChEBI" id="CHEBI:15378"/>
        <dbReference type="ChEBI" id="CHEBI:30616"/>
        <dbReference type="ChEBI" id="CHEBI:33019"/>
        <dbReference type="ChEBI" id="CHEBI:57912"/>
        <dbReference type="ChEBI" id="CHEBI:78442"/>
        <dbReference type="ChEBI" id="CHEBI:78535"/>
        <dbReference type="ChEBI" id="CHEBI:456215"/>
        <dbReference type="EC" id="6.1.1.2"/>
    </reaction>
</comment>
<dbReference type="Gene3D" id="1.10.240.10">
    <property type="entry name" value="Tyrosyl-Transfer RNA Synthetase"/>
    <property type="match status" value="1"/>
</dbReference>
<dbReference type="NCBIfam" id="TIGR00233">
    <property type="entry name" value="trpS"/>
    <property type="match status" value="1"/>
</dbReference>
<dbReference type="InterPro" id="IPR002305">
    <property type="entry name" value="aa-tRNA-synth_Ic"/>
</dbReference>
<dbReference type="PRINTS" id="PR01039">
    <property type="entry name" value="TRNASYNTHTRP"/>
</dbReference>
<evidence type="ECO:0000256" key="1">
    <source>
        <dbReference type="ARBA" id="ARBA00005594"/>
    </source>
</evidence>
<dbReference type="InterPro" id="IPR050203">
    <property type="entry name" value="Trp-tRNA_synthetase"/>
</dbReference>
<proteinExistence type="inferred from homology"/>
<evidence type="ECO:0000313" key="11">
    <source>
        <dbReference type="EMBL" id="XBM00484.1"/>
    </source>
</evidence>
<keyword evidence="4 10" id="KW-0547">Nucleotide-binding</keyword>
<organism evidence="11">
    <name type="scientific">Chitinibacter mangrovi</name>
    <dbReference type="NCBI Taxonomy" id="3153927"/>
    <lineage>
        <taxon>Bacteria</taxon>
        <taxon>Pseudomonadati</taxon>
        <taxon>Pseudomonadota</taxon>
        <taxon>Betaproteobacteria</taxon>
        <taxon>Neisseriales</taxon>
        <taxon>Chitinibacteraceae</taxon>
        <taxon>Chitinibacter</taxon>
    </lineage>
</organism>
<gene>
    <name evidence="11" type="primary">trpS</name>
    <name evidence="11" type="ORF">ABHF33_15700</name>
</gene>
<keyword evidence="6 10" id="KW-0648">Protein biosynthesis</keyword>
<evidence type="ECO:0000256" key="3">
    <source>
        <dbReference type="ARBA" id="ARBA00022598"/>
    </source>
</evidence>
<dbReference type="EC" id="6.1.1.2" evidence="2 9"/>
<dbReference type="InterPro" id="IPR014729">
    <property type="entry name" value="Rossmann-like_a/b/a_fold"/>
</dbReference>
<sequence length="346" mass="37693">MSHPNNQTIAAPQTIVVTGDRTTGPLHLGHFAGSLQTRLQLQNRHEQFILLADTQALADHQGDYSKVRQSVIDVALDYLAVGIDPKKSTILIQSMVPELAELSFYMMNLVSVARLERNPTVKSELRGKGYEGQEREVAAGFLTYPVSQAADITALRGTLIPVGADQLPMIEQTNEIVRRFNRMVGDNILHECQALLSNTTRLPGIDGKSKMSRAAGNHLSLSASSDEISAAVHKMYTDANHLTVGSPGQVEGNVVFSFLDAFDSDVAKVAELKAQYQHGGLGDSVIKARLNDVLQALIAPIRERRAQFAQDPDAVLSMLLCGSAKARQTAVLTLHKVKTAMGMYYF</sequence>
<protein>
    <recommendedName>
        <fullName evidence="2 9">Tryptophan--tRNA ligase</fullName>
        <ecNumber evidence="2 9">6.1.1.2</ecNumber>
    </recommendedName>
</protein>
<dbReference type="InterPro" id="IPR002306">
    <property type="entry name" value="Trp-tRNA-ligase"/>
</dbReference>
<dbReference type="Gene3D" id="3.40.50.620">
    <property type="entry name" value="HUPs"/>
    <property type="match status" value="1"/>
</dbReference>
<evidence type="ECO:0000256" key="9">
    <source>
        <dbReference type="NCBIfam" id="TIGR00233"/>
    </source>
</evidence>
<dbReference type="Pfam" id="PF00579">
    <property type="entry name" value="tRNA-synt_1b"/>
    <property type="match status" value="1"/>
</dbReference>
<keyword evidence="7 10" id="KW-0030">Aminoacyl-tRNA synthetase</keyword>
<dbReference type="CDD" id="cd00806">
    <property type="entry name" value="TrpRS_core"/>
    <property type="match status" value="1"/>
</dbReference>
<evidence type="ECO:0000256" key="2">
    <source>
        <dbReference type="ARBA" id="ARBA00013161"/>
    </source>
</evidence>
<evidence type="ECO:0000256" key="6">
    <source>
        <dbReference type="ARBA" id="ARBA00022917"/>
    </source>
</evidence>
<dbReference type="EMBL" id="CP157355">
    <property type="protein sequence ID" value="XBM00484.1"/>
    <property type="molecule type" value="Genomic_DNA"/>
</dbReference>
<dbReference type="PANTHER" id="PTHR43766:SF1">
    <property type="entry name" value="TRYPTOPHAN--TRNA LIGASE, MITOCHONDRIAL"/>
    <property type="match status" value="1"/>
</dbReference>
<dbReference type="GO" id="GO:0004830">
    <property type="term" value="F:tryptophan-tRNA ligase activity"/>
    <property type="evidence" value="ECO:0007669"/>
    <property type="project" value="UniProtKB-UniRule"/>
</dbReference>
<dbReference type="FunFam" id="1.10.240.10:FF:000005">
    <property type="entry name" value="Tryptophan--tRNA ligase"/>
    <property type="match status" value="1"/>
</dbReference>
<keyword evidence="3 10" id="KW-0436">Ligase</keyword>
<dbReference type="RefSeq" id="WP_348944834.1">
    <property type="nucleotide sequence ID" value="NZ_CP157355.1"/>
</dbReference>